<dbReference type="Proteomes" id="UP000318521">
    <property type="component" value="Unassembled WGS sequence"/>
</dbReference>
<dbReference type="PANTHER" id="PTHR36437">
    <property type="entry name" value="GLYOXALASE/BLEOMYCIN RESISTANCE PROTEIN/DIOXYGENASE"/>
    <property type="match status" value="1"/>
</dbReference>
<dbReference type="InterPro" id="IPR004360">
    <property type="entry name" value="Glyas_Fos-R_dOase_dom"/>
</dbReference>
<evidence type="ECO:0000313" key="3">
    <source>
        <dbReference type="Proteomes" id="UP000318521"/>
    </source>
</evidence>
<organism evidence="2 3">
    <name type="scientific">Alkalicoccobacillus porphyridii</name>
    <dbReference type="NCBI Taxonomy" id="2597270"/>
    <lineage>
        <taxon>Bacteria</taxon>
        <taxon>Bacillati</taxon>
        <taxon>Bacillota</taxon>
        <taxon>Bacilli</taxon>
        <taxon>Bacillales</taxon>
        <taxon>Bacillaceae</taxon>
        <taxon>Alkalicoccobacillus</taxon>
    </lineage>
</organism>
<dbReference type="RefSeq" id="WP_143847199.1">
    <property type="nucleotide sequence ID" value="NZ_VLXZ01000002.1"/>
</dbReference>
<dbReference type="InterPro" id="IPR037523">
    <property type="entry name" value="VOC_core"/>
</dbReference>
<proteinExistence type="predicted"/>
<gene>
    <name evidence="2" type="ORF">FN960_04105</name>
</gene>
<dbReference type="CDD" id="cd07263">
    <property type="entry name" value="VOC_like"/>
    <property type="match status" value="1"/>
</dbReference>
<accession>A0A554A1Z9</accession>
<dbReference type="PROSITE" id="PS51819">
    <property type="entry name" value="VOC"/>
    <property type="match status" value="1"/>
</dbReference>
<dbReference type="Gene3D" id="3.10.180.10">
    <property type="entry name" value="2,3-Dihydroxybiphenyl 1,2-Dioxygenase, domain 1"/>
    <property type="match status" value="1"/>
</dbReference>
<protein>
    <submittedName>
        <fullName evidence="2">VOC family protein</fullName>
    </submittedName>
</protein>
<keyword evidence="3" id="KW-1185">Reference proteome</keyword>
<evidence type="ECO:0000259" key="1">
    <source>
        <dbReference type="PROSITE" id="PS51819"/>
    </source>
</evidence>
<reference evidence="2 3" key="1">
    <citation type="submission" date="2019-07" db="EMBL/GenBank/DDBJ databases">
        <authorList>
            <person name="Park Y.J."/>
            <person name="Jeong S.E."/>
            <person name="Jung H.S."/>
        </authorList>
    </citation>
    <scope>NUCLEOTIDE SEQUENCE [LARGE SCALE GENOMIC DNA]</scope>
    <source>
        <strain evidence="3">P16(2019)</strain>
    </source>
</reference>
<name>A0A554A1Z9_9BACI</name>
<dbReference type="OrthoDB" id="9803079at2"/>
<dbReference type="AlphaFoldDB" id="A0A554A1Z9"/>
<dbReference type="SUPFAM" id="SSF54593">
    <property type="entry name" value="Glyoxalase/Bleomycin resistance protein/Dihydroxybiphenyl dioxygenase"/>
    <property type="match status" value="1"/>
</dbReference>
<evidence type="ECO:0000313" key="2">
    <source>
        <dbReference type="EMBL" id="TSB47709.1"/>
    </source>
</evidence>
<dbReference type="PANTHER" id="PTHR36437:SF2">
    <property type="entry name" value="GLYOXALASE_BLEOMYCIN RESISTANCE PROTEIN_DIOXYGENASE"/>
    <property type="match status" value="1"/>
</dbReference>
<feature type="domain" description="VOC" evidence="1">
    <location>
        <begin position="4"/>
        <end position="124"/>
    </location>
</feature>
<dbReference type="Pfam" id="PF00903">
    <property type="entry name" value="Glyoxalase"/>
    <property type="match status" value="1"/>
</dbReference>
<dbReference type="InterPro" id="IPR029068">
    <property type="entry name" value="Glyas_Bleomycin-R_OHBP_Dase"/>
</dbReference>
<dbReference type="EMBL" id="VLXZ01000002">
    <property type="protein sequence ID" value="TSB47709.1"/>
    <property type="molecule type" value="Genomic_DNA"/>
</dbReference>
<sequence>MIQKLGQVMLYVKDQETSVAFWTEKLGFQVLMDHEENGMRWIEIAPPFEDGTSIVLHDQELIAKMSPELNLGTPSLMFFSSNVEQLHEELTDKGVTVGEIVNMGGGKVFNFADEEKNYFAIMEKQGDKNRRVEYL</sequence>
<comment type="caution">
    <text evidence="2">The sequence shown here is derived from an EMBL/GenBank/DDBJ whole genome shotgun (WGS) entry which is preliminary data.</text>
</comment>